<dbReference type="AlphaFoldDB" id="A0A645CA95"/>
<reference evidence="1" key="1">
    <citation type="submission" date="2019-08" db="EMBL/GenBank/DDBJ databases">
        <authorList>
            <person name="Kucharzyk K."/>
            <person name="Murdoch R.W."/>
            <person name="Higgins S."/>
            <person name="Loffler F."/>
        </authorList>
    </citation>
    <scope>NUCLEOTIDE SEQUENCE</scope>
</reference>
<proteinExistence type="predicted"/>
<accession>A0A645CA95</accession>
<gene>
    <name evidence="1" type="ORF">SDC9_120835</name>
</gene>
<organism evidence="1">
    <name type="scientific">bioreactor metagenome</name>
    <dbReference type="NCBI Taxonomy" id="1076179"/>
    <lineage>
        <taxon>unclassified sequences</taxon>
        <taxon>metagenomes</taxon>
        <taxon>ecological metagenomes</taxon>
    </lineage>
</organism>
<dbReference type="EMBL" id="VSSQ01025608">
    <property type="protein sequence ID" value="MPM73850.1"/>
    <property type="molecule type" value="Genomic_DNA"/>
</dbReference>
<evidence type="ECO:0008006" key="2">
    <source>
        <dbReference type="Google" id="ProtNLM"/>
    </source>
</evidence>
<comment type="caution">
    <text evidence="1">The sequence shown here is derived from an EMBL/GenBank/DDBJ whole genome shotgun (WGS) entry which is preliminary data.</text>
</comment>
<name>A0A645CA95_9ZZZZ</name>
<sequence length="197" mass="22659">MNGNERFERVNEFLLSNGKGFARLTNATINISTSFSSQGFIDKNTNVDTAKKTGTIDNELGGRFLRRDAYIENDGDIYGENSCGYSRFAFPWSASLGLNYNYLHTNIGKIDRKLNLTTSFDFTLAETWKVSTRFQYDLINMQFIAPEINLTKDLHCWDLTASWYPTGYNQGFYIRFGIKSSQLKDLKIEKRDSPVFR</sequence>
<protein>
    <recommendedName>
        <fullName evidence="2">LPS-assembly protein LptD</fullName>
    </recommendedName>
</protein>
<evidence type="ECO:0000313" key="1">
    <source>
        <dbReference type="EMBL" id="MPM73850.1"/>
    </source>
</evidence>